<organism evidence="7">
    <name type="scientific">Fervidobacterium thailandense</name>
    <dbReference type="NCBI Taxonomy" id="1008305"/>
    <lineage>
        <taxon>Bacteria</taxon>
        <taxon>Thermotogati</taxon>
        <taxon>Thermotogota</taxon>
        <taxon>Thermotogae</taxon>
        <taxon>Thermotogales</taxon>
        <taxon>Fervidobacteriaceae</taxon>
        <taxon>Fervidobacterium</taxon>
    </lineage>
</organism>
<protein>
    <recommendedName>
        <fullName evidence="2">histidine kinase</fullName>
        <ecNumber evidence="2">2.7.13.3</ecNumber>
    </recommendedName>
</protein>
<dbReference type="InterPro" id="IPR050736">
    <property type="entry name" value="Sensor_HK_Regulatory"/>
</dbReference>
<accession>A0A7C4GJX6</accession>
<keyword evidence="7" id="KW-0067">ATP-binding</keyword>
<dbReference type="PRINTS" id="PR00344">
    <property type="entry name" value="BCTRLSENSOR"/>
</dbReference>
<dbReference type="SUPFAM" id="SSF55874">
    <property type="entry name" value="ATPase domain of HSP90 chaperone/DNA topoisomerase II/histidine kinase"/>
    <property type="match status" value="1"/>
</dbReference>
<feature type="domain" description="Histidine kinase" evidence="6">
    <location>
        <begin position="1"/>
        <end position="108"/>
    </location>
</feature>
<dbReference type="Gene3D" id="3.30.565.10">
    <property type="entry name" value="Histidine kinase-like ATPase, C-terminal domain"/>
    <property type="match status" value="1"/>
</dbReference>
<dbReference type="PANTHER" id="PTHR43711:SF1">
    <property type="entry name" value="HISTIDINE KINASE 1"/>
    <property type="match status" value="1"/>
</dbReference>
<keyword evidence="3" id="KW-0808">Transferase</keyword>
<dbReference type="InterPro" id="IPR005467">
    <property type="entry name" value="His_kinase_dom"/>
</dbReference>
<dbReference type="InterPro" id="IPR036890">
    <property type="entry name" value="HATPase_C_sf"/>
</dbReference>
<dbReference type="PANTHER" id="PTHR43711">
    <property type="entry name" value="TWO-COMPONENT HISTIDINE KINASE"/>
    <property type="match status" value="1"/>
</dbReference>
<evidence type="ECO:0000259" key="6">
    <source>
        <dbReference type="PROSITE" id="PS50109"/>
    </source>
</evidence>
<sequence>MALLTLSDHLHDIAENSINAGAKSVRIVVKETDDEFYFSIEDDAGGIKPEIMEKIFDPFTTTRDKRIRRVGLGFPFLRQAAEATGGYVFINTELGKGTKTEVLFKKDHIDCQPVGDLPGVFLMLLMNDKIEWHITRCYNADCYEIKSDDIKSYIGSLDAPEKVHILMELLNELENSLQKK</sequence>
<dbReference type="GO" id="GO:0000160">
    <property type="term" value="P:phosphorelay signal transduction system"/>
    <property type="evidence" value="ECO:0007669"/>
    <property type="project" value="UniProtKB-KW"/>
</dbReference>
<comment type="catalytic activity">
    <reaction evidence="1">
        <text>ATP + protein L-histidine = ADP + protein N-phospho-L-histidine.</text>
        <dbReference type="EC" id="2.7.13.3"/>
    </reaction>
</comment>
<gene>
    <name evidence="7" type="ORF">ENT77_04020</name>
</gene>
<keyword evidence="4" id="KW-0418">Kinase</keyword>
<dbReference type="EC" id="2.7.13.3" evidence="2"/>
<dbReference type="EMBL" id="DSZY01000018">
    <property type="protein sequence ID" value="HGU40348.1"/>
    <property type="molecule type" value="Genomic_DNA"/>
</dbReference>
<dbReference type="GO" id="GO:0004673">
    <property type="term" value="F:protein histidine kinase activity"/>
    <property type="evidence" value="ECO:0007669"/>
    <property type="project" value="UniProtKB-EC"/>
</dbReference>
<keyword evidence="5" id="KW-0902">Two-component regulatory system</keyword>
<dbReference type="GO" id="GO:0005524">
    <property type="term" value="F:ATP binding"/>
    <property type="evidence" value="ECO:0007669"/>
    <property type="project" value="UniProtKB-KW"/>
</dbReference>
<dbReference type="Pfam" id="PF02518">
    <property type="entry name" value="HATPase_c"/>
    <property type="match status" value="1"/>
</dbReference>
<dbReference type="PROSITE" id="PS50109">
    <property type="entry name" value="HIS_KIN"/>
    <property type="match status" value="1"/>
</dbReference>
<evidence type="ECO:0000256" key="4">
    <source>
        <dbReference type="ARBA" id="ARBA00022777"/>
    </source>
</evidence>
<reference evidence="7" key="1">
    <citation type="journal article" date="2020" name="mSystems">
        <title>Genome- and Community-Level Interaction Insights into Carbon Utilization and Element Cycling Functions of Hydrothermarchaeota in Hydrothermal Sediment.</title>
        <authorList>
            <person name="Zhou Z."/>
            <person name="Liu Y."/>
            <person name="Xu W."/>
            <person name="Pan J."/>
            <person name="Luo Z.H."/>
            <person name="Li M."/>
        </authorList>
    </citation>
    <scope>NUCLEOTIDE SEQUENCE [LARGE SCALE GENOMIC DNA]</scope>
    <source>
        <strain evidence="7">SpSt-609</strain>
    </source>
</reference>
<keyword evidence="7" id="KW-0547">Nucleotide-binding</keyword>
<evidence type="ECO:0000256" key="3">
    <source>
        <dbReference type="ARBA" id="ARBA00022679"/>
    </source>
</evidence>
<evidence type="ECO:0000256" key="5">
    <source>
        <dbReference type="ARBA" id="ARBA00023012"/>
    </source>
</evidence>
<name>A0A7C4GJX6_9BACT</name>
<dbReference type="AlphaFoldDB" id="A0A7C4GJX6"/>
<evidence type="ECO:0000313" key="7">
    <source>
        <dbReference type="EMBL" id="HGU40348.1"/>
    </source>
</evidence>
<evidence type="ECO:0000256" key="1">
    <source>
        <dbReference type="ARBA" id="ARBA00000085"/>
    </source>
</evidence>
<proteinExistence type="predicted"/>
<dbReference type="SMART" id="SM00387">
    <property type="entry name" value="HATPase_c"/>
    <property type="match status" value="1"/>
</dbReference>
<dbReference type="InterPro" id="IPR004358">
    <property type="entry name" value="Sig_transdc_His_kin-like_C"/>
</dbReference>
<dbReference type="InterPro" id="IPR003594">
    <property type="entry name" value="HATPase_dom"/>
</dbReference>
<evidence type="ECO:0000256" key="2">
    <source>
        <dbReference type="ARBA" id="ARBA00012438"/>
    </source>
</evidence>
<comment type="caution">
    <text evidence="7">The sequence shown here is derived from an EMBL/GenBank/DDBJ whole genome shotgun (WGS) entry which is preliminary data.</text>
</comment>